<feature type="transmembrane region" description="Helical" evidence="1">
    <location>
        <begin position="196"/>
        <end position="216"/>
    </location>
</feature>
<reference evidence="2 3" key="1">
    <citation type="journal article" date="2014" name="PLoS Genet.">
        <title>Phylogenetically driven sequencing of extremely halophilic archaea reveals strategies for static and dynamic osmo-response.</title>
        <authorList>
            <person name="Becker E.A."/>
            <person name="Seitzer P.M."/>
            <person name="Tritt A."/>
            <person name="Larsen D."/>
            <person name="Krusor M."/>
            <person name="Yao A.I."/>
            <person name="Wu D."/>
            <person name="Madern D."/>
            <person name="Eisen J.A."/>
            <person name="Darling A.E."/>
            <person name="Facciotti M.T."/>
        </authorList>
    </citation>
    <scope>NUCLEOTIDE SEQUENCE [LARGE SCALE GENOMIC DNA]</scope>
    <source>
        <strain evidence="2 3">JCM 13560</strain>
    </source>
</reference>
<dbReference type="AlphaFoldDB" id="M0PGX9"/>
<feature type="transmembrane region" description="Helical" evidence="1">
    <location>
        <begin position="12"/>
        <end position="32"/>
    </location>
</feature>
<keyword evidence="1" id="KW-1133">Transmembrane helix</keyword>
<dbReference type="RefSeq" id="WP_007998607.1">
    <property type="nucleotide sequence ID" value="NZ_AOJI01000016.1"/>
</dbReference>
<comment type="caution">
    <text evidence="2">The sequence shown here is derived from an EMBL/GenBank/DDBJ whole genome shotgun (WGS) entry which is preliminary data.</text>
</comment>
<feature type="transmembrane region" description="Helical" evidence="1">
    <location>
        <begin position="38"/>
        <end position="55"/>
    </location>
</feature>
<feature type="transmembrane region" description="Helical" evidence="1">
    <location>
        <begin position="153"/>
        <end position="176"/>
    </location>
</feature>
<evidence type="ECO:0000313" key="3">
    <source>
        <dbReference type="Proteomes" id="UP000011575"/>
    </source>
</evidence>
<evidence type="ECO:0000313" key="2">
    <source>
        <dbReference type="EMBL" id="EMA69158.1"/>
    </source>
</evidence>
<dbReference type="Proteomes" id="UP000011575">
    <property type="component" value="Unassembled WGS sequence"/>
</dbReference>
<gene>
    <name evidence="2" type="ORF">C461_03247</name>
</gene>
<evidence type="ECO:0000256" key="1">
    <source>
        <dbReference type="SAM" id="Phobius"/>
    </source>
</evidence>
<dbReference type="EMBL" id="AOJI01000016">
    <property type="protein sequence ID" value="EMA69158.1"/>
    <property type="molecule type" value="Genomic_DNA"/>
</dbReference>
<proteinExistence type="predicted"/>
<organism evidence="2 3">
    <name type="scientific">Halorubrum aidingense JCM 13560</name>
    <dbReference type="NCBI Taxonomy" id="1230454"/>
    <lineage>
        <taxon>Archaea</taxon>
        <taxon>Methanobacteriati</taxon>
        <taxon>Methanobacteriota</taxon>
        <taxon>Stenosarchaea group</taxon>
        <taxon>Halobacteria</taxon>
        <taxon>Halobacteriales</taxon>
        <taxon>Haloferacaceae</taxon>
        <taxon>Halorubrum</taxon>
    </lineage>
</organism>
<name>M0PGX9_9EURY</name>
<dbReference type="STRING" id="1230454.C461_03247"/>
<dbReference type="PATRIC" id="fig|1230454.4.peg.666"/>
<keyword evidence="3" id="KW-1185">Reference proteome</keyword>
<keyword evidence="1" id="KW-0812">Transmembrane</keyword>
<protein>
    <submittedName>
        <fullName evidence="2">Uncharacterized protein</fullName>
    </submittedName>
</protein>
<keyword evidence="1" id="KW-0472">Membrane</keyword>
<dbReference type="OrthoDB" id="275704at2157"/>
<accession>M0PGX9</accession>
<sequence length="242" mass="27265">MIEEGTRQFDLYDLVSVLIPGSTFTVGLVPLLPADTGSLSTAALVVVLLLGFVFGRGIHALGIQVESHESATSHREVFRQEIANTSAMSEDVVDRFYTTARQKFDLDFLSTDRTQLDPIKDSTEIDTLYDHVRSYIHMDARGRSRTFQAVLDFCRGMMIASGILSFIYLTYAIALVTGFTESSWAPYVSYLGNYELRPALIAFGALFILAGAFITFEQIRSDYRTYYIEYLMTDYLVLERDS</sequence>